<comment type="caution">
    <text evidence="1">The sequence shown here is derived from an EMBL/GenBank/DDBJ whole genome shotgun (WGS) entry which is preliminary data.</text>
</comment>
<organism evidence="1 2">
    <name type="scientific">Protopolystoma xenopodis</name>
    <dbReference type="NCBI Taxonomy" id="117903"/>
    <lineage>
        <taxon>Eukaryota</taxon>
        <taxon>Metazoa</taxon>
        <taxon>Spiralia</taxon>
        <taxon>Lophotrochozoa</taxon>
        <taxon>Platyhelminthes</taxon>
        <taxon>Monogenea</taxon>
        <taxon>Polyopisthocotylea</taxon>
        <taxon>Polystomatidea</taxon>
        <taxon>Polystomatidae</taxon>
        <taxon>Protopolystoma</taxon>
    </lineage>
</organism>
<proteinExistence type="predicted"/>
<evidence type="ECO:0000313" key="1">
    <source>
        <dbReference type="EMBL" id="VEL39917.1"/>
    </source>
</evidence>
<name>A0A448XM13_9PLAT</name>
<sequence length="150" mass="17270">MAVYSDLCCETSWPNSSDRSKTNCNGTGRPSCRVWLWLQRFSRRMSTGCRDSVDQSRLSDQLNAPLFISRRPQLHPHKWTDTTARFGVWPAMAQGTSDLHRPDSRKHTHKHTHIHSGMVEAPSSIDLRLAGIYWIFRHGNQPRHVGPFHL</sequence>
<protein>
    <submittedName>
        <fullName evidence="1">Uncharacterized protein</fullName>
    </submittedName>
</protein>
<dbReference type="EMBL" id="CAAALY010262976">
    <property type="protein sequence ID" value="VEL39917.1"/>
    <property type="molecule type" value="Genomic_DNA"/>
</dbReference>
<gene>
    <name evidence="1" type="ORF">PXEA_LOCUS33357</name>
</gene>
<dbReference type="AlphaFoldDB" id="A0A448XM13"/>
<evidence type="ECO:0000313" key="2">
    <source>
        <dbReference type="Proteomes" id="UP000784294"/>
    </source>
</evidence>
<keyword evidence="2" id="KW-1185">Reference proteome</keyword>
<accession>A0A448XM13</accession>
<reference evidence="1" key="1">
    <citation type="submission" date="2018-11" db="EMBL/GenBank/DDBJ databases">
        <authorList>
            <consortium name="Pathogen Informatics"/>
        </authorList>
    </citation>
    <scope>NUCLEOTIDE SEQUENCE</scope>
</reference>
<dbReference type="Proteomes" id="UP000784294">
    <property type="component" value="Unassembled WGS sequence"/>
</dbReference>